<dbReference type="InterPro" id="IPR000064">
    <property type="entry name" value="NLP_P60_dom"/>
</dbReference>
<sequence length="140" mass="15155">MKQIVDIARRWVGTPFHHQARVEGVGVDCVGLVISVAREIGAVPADWDVGGYGRVPDGKQLVHHLSERLAPVAQAHMAPGDVVLVAFDSHPQHVGIVGDYLHGGLSIIHASGAHGRVLETRLLFTKAMRFVAAFRFPETE</sequence>
<proteinExistence type="inferred from homology"/>
<dbReference type="Gene3D" id="3.90.1720.10">
    <property type="entry name" value="endopeptidase domain like (from Nostoc punctiforme)"/>
    <property type="match status" value="1"/>
</dbReference>
<dbReference type="Proteomes" id="UP001647436">
    <property type="component" value="Unassembled WGS sequence"/>
</dbReference>
<keyword evidence="3" id="KW-0378">Hydrolase</keyword>
<dbReference type="Pfam" id="PF00877">
    <property type="entry name" value="NLPC_P60"/>
    <property type="match status" value="1"/>
</dbReference>
<evidence type="ECO:0000259" key="5">
    <source>
        <dbReference type="Pfam" id="PF00877"/>
    </source>
</evidence>
<keyword evidence="7" id="KW-1185">Reference proteome</keyword>
<evidence type="ECO:0000256" key="2">
    <source>
        <dbReference type="ARBA" id="ARBA00022670"/>
    </source>
</evidence>
<keyword evidence="2" id="KW-0645">Protease</keyword>
<dbReference type="SUPFAM" id="SSF54001">
    <property type="entry name" value="Cysteine proteinases"/>
    <property type="match status" value="1"/>
</dbReference>
<evidence type="ECO:0000313" key="7">
    <source>
        <dbReference type="Proteomes" id="UP001647436"/>
    </source>
</evidence>
<accession>A0ABS5LS41</accession>
<dbReference type="RefSeq" id="WP_211456922.1">
    <property type="nucleotide sequence ID" value="NZ_JAANES010000002.1"/>
</dbReference>
<protein>
    <recommendedName>
        <fullName evidence="5">NlpC/P60 domain-containing protein</fullName>
    </recommendedName>
</protein>
<name>A0ABS5LS41_9BURK</name>
<organism evidence="6 7">
    <name type="scientific">Comamonas brasiliensis</name>
    <dbReference type="NCBI Taxonomy" id="1812482"/>
    <lineage>
        <taxon>Bacteria</taxon>
        <taxon>Pseudomonadati</taxon>
        <taxon>Pseudomonadota</taxon>
        <taxon>Betaproteobacteria</taxon>
        <taxon>Burkholderiales</taxon>
        <taxon>Comamonadaceae</taxon>
        <taxon>Comamonas</taxon>
    </lineage>
</organism>
<comment type="caution">
    <text evidence="6">The sequence shown here is derived from an EMBL/GenBank/DDBJ whole genome shotgun (WGS) entry which is preliminary data.</text>
</comment>
<feature type="domain" description="NlpC/P60" evidence="5">
    <location>
        <begin position="13"/>
        <end position="114"/>
    </location>
</feature>
<gene>
    <name evidence="6" type="ORF">DJFAAGMI_01860</name>
</gene>
<keyword evidence="4" id="KW-0788">Thiol protease</keyword>
<evidence type="ECO:0000256" key="3">
    <source>
        <dbReference type="ARBA" id="ARBA00022801"/>
    </source>
</evidence>
<evidence type="ECO:0000313" key="6">
    <source>
        <dbReference type="EMBL" id="MBS3019121.1"/>
    </source>
</evidence>
<reference evidence="6 7" key="1">
    <citation type="submission" date="2020-03" db="EMBL/GenBank/DDBJ databases">
        <title>The role of nitrogen metabolism on polyethylene biodegradation.</title>
        <authorList>
            <person name="Peixoto J."/>
            <person name="Vizzotto C.S."/>
            <person name="Ramos A."/>
            <person name="Alves G."/>
            <person name="Steindorff A."/>
            <person name="Kruger R."/>
        </authorList>
    </citation>
    <scope>NUCLEOTIDE SEQUENCE [LARGE SCALE GENOMIC DNA]</scope>
    <source>
        <strain evidence="6 7">PE63</strain>
    </source>
</reference>
<dbReference type="EMBL" id="JAANES010000002">
    <property type="protein sequence ID" value="MBS3019121.1"/>
    <property type="molecule type" value="Genomic_DNA"/>
</dbReference>
<evidence type="ECO:0000256" key="1">
    <source>
        <dbReference type="ARBA" id="ARBA00007074"/>
    </source>
</evidence>
<comment type="similarity">
    <text evidence="1">Belongs to the peptidase C40 family.</text>
</comment>
<dbReference type="InterPro" id="IPR038765">
    <property type="entry name" value="Papain-like_cys_pep_sf"/>
</dbReference>
<evidence type="ECO:0000256" key="4">
    <source>
        <dbReference type="ARBA" id="ARBA00022807"/>
    </source>
</evidence>